<name>A0ABY8MV04_9PSED</name>
<protein>
    <submittedName>
        <fullName evidence="1">Uncharacterized protein</fullName>
    </submittedName>
</protein>
<sequence length="268" mass="29576">MTTLKVFQASSNQKNLQQQGARDVSRALLKNKQKQARTPMPNSTADTYIIDGNITIFIGSHSKTFKQDILYSSLLGHLVSNANSIASDVWLTSYKKNMGTLFWVTKSTANQLLRKQPASILKFAKPTLSNHFSATELKQITDALDAIKTLPKDSDALAALLNRIQHSNDSQPSANTVCPLLTVISANKTVISLRPVFDTSHSVDITILDEELAQKEVLNGPQISQWLTYLVEEKYASVRNKVIEKLGSKITTHLHHLATPEPTTPGDV</sequence>
<organism evidence="1 2">
    <name type="scientific">Pseudomonas migulae</name>
    <dbReference type="NCBI Taxonomy" id="78543"/>
    <lineage>
        <taxon>Bacteria</taxon>
        <taxon>Pseudomonadati</taxon>
        <taxon>Pseudomonadota</taxon>
        <taxon>Gammaproteobacteria</taxon>
        <taxon>Pseudomonadales</taxon>
        <taxon>Pseudomonadaceae</taxon>
        <taxon>Pseudomonas</taxon>
    </lineage>
</organism>
<dbReference type="Proteomes" id="UP001243713">
    <property type="component" value="Chromosome"/>
</dbReference>
<gene>
    <name evidence="1" type="ORF">MOQ58_02850</name>
</gene>
<accession>A0ABY8MV04</accession>
<reference evidence="1 2" key="1">
    <citation type="submission" date="2022-03" db="EMBL/GenBank/DDBJ databases">
        <title>Plant growth promoting endophytes with ACC deaminase activity.</title>
        <authorList>
            <person name="Charles T."/>
            <person name="Van Dyk A."/>
            <person name="Cheng J."/>
            <person name="Heil J."/>
        </authorList>
    </citation>
    <scope>NUCLEOTIDE SEQUENCE [LARGE SCALE GENOMIC DNA]</scope>
    <source>
        <strain evidence="1 2">8R6</strain>
    </source>
</reference>
<keyword evidence="2" id="KW-1185">Reference proteome</keyword>
<evidence type="ECO:0000313" key="1">
    <source>
        <dbReference type="EMBL" id="WGK91147.1"/>
    </source>
</evidence>
<proteinExistence type="predicted"/>
<dbReference type="EMBL" id="CP093428">
    <property type="protein sequence ID" value="WGK91147.1"/>
    <property type="molecule type" value="Genomic_DNA"/>
</dbReference>
<evidence type="ECO:0000313" key="2">
    <source>
        <dbReference type="Proteomes" id="UP001243713"/>
    </source>
</evidence>
<dbReference type="RefSeq" id="WP_280162821.1">
    <property type="nucleotide sequence ID" value="NZ_CP093428.1"/>
</dbReference>